<evidence type="ECO:0000313" key="2">
    <source>
        <dbReference type="Proteomes" id="UP000626092"/>
    </source>
</evidence>
<evidence type="ECO:0000313" key="1">
    <source>
        <dbReference type="EMBL" id="KAF7135450.1"/>
    </source>
</evidence>
<proteinExistence type="predicted"/>
<name>A0A834GK37_RHOSS</name>
<dbReference type="Proteomes" id="UP000626092">
    <property type="component" value="Unassembled WGS sequence"/>
</dbReference>
<protein>
    <submittedName>
        <fullName evidence="1">Uncharacterized protein</fullName>
    </submittedName>
</protein>
<comment type="caution">
    <text evidence="1">The sequence shown here is derived from an EMBL/GenBank/DDBJ whole genome shotgun (WGS) entry which is preliminary data.</text>
</comment>
<reference evidence="1" key="1">
    <citation type="submission" date="2019-11" db="EMBL/GenBank/DDBJ databases">
        <authorList>
            <person name="Liu Y."/>
            <person name="Hou J."/>
            <person name="Li T.-Q."/>
            <person name="Guan C.-H."/>
            <person name="Wu X."/>
            <person name="Wu H.-Z."/>
            <person name="Ling F."/>
            <person name="Zhang R."/>
            <person name="Shi X.-G."/>
            <person name="Ren J.-P."/>
            <person name="Chen E.-F."/>
            <person name="Sun J.-M."/>
        </authorList>
    </citation>
    <scope>NUCLEOTIDE SEQUENCE</scope>
    <source>
        <strain evidence="1">Adult_tree_wgs_1</strain>
        <tissue evidence="1">Leaves</tissue>
    </source>
</reference>
<keyword evidence="2" id="KW-1185">Reference proteome</keyword>
<sequence>MMNWCLDLKLVIQVQVLDAEREEVNLSTDESGRTFTSQIEELEKREEETIDKAEAPVAGCFFNACVIASFQTLLKLLVVRVAALAVAGGERKGDFVFVPLVPLQNQRQKFYSKLRHLLHDFRWKGSGEEESGRSLACAIIRRIWKCRNDAHFSGRQCDHVVAVNIASKDSADFLDTNKPIELSRMDMGLGPVNEPQRWSPLVDGIIKINFDAGVDVQSREGGVGLVGQGTLFGS</sequence>
<dbReference type="AlphaFoldDB" id="A0A834GK37"/>
<organism evidence="1 2">
    <name type="scientific">Rhododendron simsii</name>
    <name type="common">Sims's rhododendron</name>
    <dbReference type="NCBI Taxonomy" id="118357"/>
    <lineage>
        <taxon>Eukaryota</taxon>
        <taxon>Viridiplantae</taxon>
        <taxon>Streptophyta</taxon>
        <taxon>Embryophyta</taxon>
        <taxon>Tracheophyta</taxon>
        <taxon>Spermatophyta</taxon>
        <taxon>Magnoliopsida</taxon>
        <taxon>eudicotyledons</taxon>
        <taxon>Gunneridae</taxon>
        <taxon>Pentapetalae</taxon>
        <taxon>asterids</taxon>
        <taxon>Ericales</taxon>
        <taxon>Ericaceae</taxon>
        <taxon>Ericoideae</taxon>
        <taxon>Rhodoreae</taxon>
        <taxon>Rhododendron</taxon>
    </lineage>
</organism>
<dbReference type="EMBL" id="WJXA01000008">
    <property type="protein sequence ID" value="KAF7135450.1"/>
    <property type="molecule type" value="Genomic_DNA"/>
</dbReference>
<accession>A0A834GK37</accession>
<gene>
    <name evidence="1" type="ORF">RHSIM_Rhsim08G0183900</name>
</gene>